<keyword evidence="2" id="KW-1185">Reference proteome</keyword>
<protein>
    <submittedName>
        <fullName evidence="1">Putative membrane protein</fullName>
    </submittedName>
</protein>
<proteinExistence type="predicted"/>
<evidence type="ECO:0000313" key="1">
    <source>
        <dbReference type="EMBL" id="SCD20153.1"/>
    </source>
</evidence>
<dbReference type="KEGG" id="psac:PSM36_1330"/>
<dbReference type="AlphaFoldDB" id="A0A1R3SV13"/>
<dbReference type="Proteomes" id="UP000187464">
    <property type="component" value="Chromosome I"/>
</dbReference>
<name>A0A1R3SV13_9BACT</name>
<organism evidence="1 2">
    <name type="scientific">Proteiniphilum saccharofermentans</name>
    <dbReference type="NCBI Taxonomy" id="1642647"/>
    <lineage>
        <taxon>Bacteria</taxon>
        <taxon>Pseudomonadati</taxon>
        <taxon>Bacteroidota</taxon>
        <taxon>Bacteroidia</taxon>
        <taxon>Bacteroidales</taxon>
        <taxon>Dysgonomonadaceae</taxon>
        <taxon>Proteiniphilum</taxon>
    </lineage>
</organism>
<reference evidence="1 2" key="1">
    <citation type="submission" date="2016-08" db="EMBL/GenBank/DDBJ databases">
        <authorList>
            <person name="Seilhamer J.J."/>
        </authorList>
    </citation>
    <scope>NUCLEOTIDE SEQUENCE [LARGE SCALE GENOMIC DNA]</scope>
    <source>
        <strain evidence="1">M3/6</strain>
    </source>
</reference>
<dbReference type="EMBL" id="LT605205">
    <property type="protein sequence ID" value="SCD20153.1"/>
    <property type="molecule type" value="Genomic_DNA"/>
</dbReference>
<dbReference type="STRING" id="1642647.PSM36_1330"/>
<dbReference type="RefSeq" id="WP_076929980.1">
    <property type="nucleotide sequence ID" value="NZ_LT605205.1"/>
</dbReference>
<accession>A0A1R3SV13</accession>
<evidence type="ECO:0000313" key="2">
    <source>
        <dbReference type="Proteomes" id="UP000187464"/>
    </source>
</evidence>
<sequence>MIGAGVGGAVSGSLNFGGFLGGAVSGGAGGGAAGFAGGAANAWWIQGANFEQGFTSGLIGGGIGLASGAIFGGFSRGIAAKKGGYDFWNGKNIDTFNLNTDFAGDIDPSYNAKNDTELLKQRMLEEYGVSEGPMLKRISADGTGSYKVTINGYYLDSKSNQVAGGLNVRLDDGRSLLHVAPRYVNGDLVAFRAVAGHELVHAYHNYNFVGAFNPLYSETIAHKYTYNVYLSYGYTDLANLQLKNMFQLGFWGWAPKSYHVSIPF</sequence>
<gene>
    <name evidence="1" type="ORF">PSM36_1330</name>
</gene>